<organism evidence="3 4">
    <name type="scientific">Parendozoicomonas haliclonae</name>
    <dbReference type="NCBI Taxonomy" id="1960125"/>
    <lineage>
        <taxon>Bacteria</taxon>
        <taxon>Pseudomonadati</taxon>
        <taxon>Pseudomonadota</taxon>
        <taxon>Gammaproteobacteria</taxon>
        <taxon>Oceanospirillales</taxon>
        <taxon>Endozoicomonadaceae</taxon>
        <taxon>Parendozoicomonas</taxon>
    </lineage>
</organism>
<evidence type="ECO:0000313" key="3">
    <source>
        <dbReference type="EMBL" id="SMA37788.1"/>
    </source>
</evidence>
<evidence type="ECO:0000313" key="4">
    <source>
        <dbReference type="Proteomes" id="UP000196573"/>
    </source>
</evidence>
<dbReference type="RefSeq" id="WP_087107130.1">
    <property type="nucleotide sequence ID" value="NZ_CBCSCN010000014.1"/>
</dbReference>
<dbReference type="SUPFAM" id="SSF53474">
    <property type="entry name" value="alpha/beta-Hydrolases"/>
    <property type="match status" value="1"/>
</dbReference>
<dbReference type="InterPro" id="IPR029058">
    <property type="entry name" value="AB_hydrolase_fold"/>
</dbReference>
<sequence length="264" mass="29711">MTDDRILNYRVQGREKGEGEPLFILHGLFGNMDNLTPVARRLAEQYQVISVDLRNHGRSFHDEEMNYQVMAADVVRLMDHLAIEQAIVLGHSMGGKTAMQMALDFPQRIKAIIVGDIAPVSYTHRHENVIQAIENYQPELATSRAEADAQFARFIEMPAVRQLLIKSLMRNDQGEFVWRMNAPALVANYDEIRSEPDNTGKSFTGPVLFVKGGESDYLLPEHKSVIGALFPNASLKVVSGVGHWLHAEKPELFNGIVERFLSEL</sequence>
<keyword evidence="1 3" id="KW-0378">Hydrolase</keyword>
<proteinExistence type="predicted"/>
<dbReference type="PRINTS" id="PR00412">
    <property type="entry name" value="EPOXHYDRLASE"/>
</dbReference>
<dbReference type="EC" id="3.1.-.-" evidence="3"/>
<dbReference type="PANTHER" id="PTHR46118">
    <property type="entry name" value="PROTEIN ABHD11"/>
    <property type="match status" value="1"/>
</dbReference>
<dbReference type="OrthoDB" id="9808398at2"/>
<accession>A0A1X7AFH1</accession>
<dbReference type="GO" id="GO:0016787">
    <property type="term" value="F:hydrolase activity"/>
    <property type="evidence" value="ECO:0007669"/>
    <property type="project" value="UniProtKB-KW"/>
</dbReference>
<protein>
    <submittedName>
        <fullName evidence="3">Esterase YbfF</fullName>
        <ecNumber evidence="3">3.1.-.-</ecNumber>
    </submittedName>
</protein>
<gene>
    <name evidence="3" type="primary">ybfF</name>
    <name evidence="3" type="ORF">EHSB41UT_00789</name>
</gene>
<dbReference type="PANTHER" id="PTHR46118:SF4">
    <property type="entry name" value="PROTEIN ABHD11"/>
    <property type="match status" value="1"/>
</dbReference>
<dbReference type="Proteomes" id="UP000196573">
    <property type="component" value="Unassembled WGS sequence"/>
</dbReference>
<name>A0A1X7AFH1_9GAMM</name>
<reference evidence="3 4" key="1">
    <citation type="submission" date="2017-03" db="EMBL/GenBank/DDBJ databases">
        <authorList>
            <person name="Afonso C.L."/>
            <person name="Miller P.J."/>
            <person name="Scott M.A."/>
            <person name="Spackman E."/>
            <person name="Goraichik I."/>
            <person name="Dimitrov K.M."/>
            <person name="Suarez D.L."/>
            <person name="Swayne D.E."/>
        </authorList>
    </citation>
    <scope>NUCLEOTIDE SEQUENCE [LARGE SCALE GENOMIC DNA]</scope>
    <source>
        <strain evidence="3">SB41UT1</strain>
    </source>
</reference>
<dbReference type="InterPro" id="IPR000639">
    <property type="entry name" value="Epox_hydrolase-like"/>
</dbReference>
<dbReference type="PRINTS" id="PR00111">
    <property type="entry name" value="ABHYDROLASE"/>
</dbReference>
<dbReference type="EMBL" id="FWPT01000002">
    <property type="protein sequence ID" value="SMA37788.1"/>
    <property type="molecule type" value="Genomic_DNA"/>
</dbReference>
<evidence type="ECO:0000259" key="2">
    <source>
        <dbReference type="Pfam" id="PF00561"/>
    </source>
</evidence>
<feature type="domain" description="AB hydrolase-1" evidence="2">
    <location>
        <begin position="21"/>
        <end position="250"/>
    </location>
</feature>
<dbReference type="Pfam" id="PF00561">
    <property type="entry name" value="Abhydrolase_1"/>
    <property type="match status" value="1"/>
</dbReference>
<dbReference type="InterPro" id="IPR000073">
    <property type="entry name" value="AB_hydrolase_1"/>
</dbReference>
<evidence type="ECO:0000256" key="1">
    <source>
        <dbReference type="ARBA" id="ARBA00022801"/>
    </source>
</evidence>
<dbReference type="AlphaFoldDB" id="A0A1X7AFH1"/>
<dbReference type="Gene3D" id="3.40.50.1820">
    <property type="entry name" value="alpha/beta hydrolase"/>
    <property type="match status" value="1"/>
</dbReference>
<keyword evidence="4" id="KW-1185">Reference proteome</keyword>